<dbReference type="SUPFAM" id="SSF56281">
    <property type="entry name" value="Metallo-hydrolase/oxidoreductase"/>
    <property type="match status" value="1"/>
</dbReference>
<feature type="domain" description="Metallo-beta-lactamase" evidence="8">
    <location>
        <begin position="13"/>
        <end position="171"/>
    </location>
</feature>
<dbReference type="GO" id="GO:0004416">
    <property type="term" value="F:hydroxyacylglutathione hydrolase activity"/>
    <property type="evidence" value="ECO:0007669"/>
    <property type="project" value="UniProtKB-UniRule"/>
</dbReference>
<comment type="similarity">
    <text evidence="3 7">Belongs to the metallo-beta-lactamase superfamily. Glyoxalase II family.</text>
</comment>
<evidence type="ECO:0000313" key="10">
    <source>
        <dbReference type="Proteomes" id="UP000572377"/>
    </source>
</evidence>
<evidence type="ECO:0000313" key="9">
    <source>
        <dbReference type="EMBL" id="NNU79510.1"/>
    </source>
</evidence>
<gene>
    <name evidence="7 9" type="primary">gloB</name>
    <name evidence="9" type="ORF">HMH01_03570</name>
</gene>
<evidence type="ECO:0000256" key="6">
    <source>
        <dbReference type="ARBA" id="ARBA00022833"/>
    </source>
</evidence>
<dbReference type="PANTHER" id="PTHR43705">
    <property type="entry name" value="HYDROXYACYLGLUTATHIONE HYDROLASE"/>
    <property type="match status" value="1"/>
</dbReference>
<dbReference type="PANTHER" id="PTHR43705:SF1">
    <property type="entry name" value="HYDROXYACYLGLUTATHIONE HYDROLASE GLOB"/>
    <property type="match status" value="1"/>
</dbReference>
<dbReference type="InterPro" id="IPR035680">
    <property type="entry name" value="Clx_II_MBL"/>
</dbReference>
<comment type="function">
    <text evidence="7">Thiolesterase that catalyzes the hydrolysis of S-D-lactoyl-glutathione to form glutathione and D-lactic acid.</text>
</comment>
<accession>A0A849L083</accession>
<dbReference type="Gene3D" id="3.60.15.10">
    <property type="entry name" value="Ribonuclease Z/Hydroxyacylglutathione hydrolase-like"/>
    <property type="match status" value="1"/>
</dbReference>
<reference evidence="9 10" key="1">
    <citation type="submission" date="2020-05" db="EMBL/GenBank/DDBJ databases">
        <title>Gimesia benthica sp. nov., a novel planctomycete isolated from a deep-sea water sample of the Northwest Indian Ocean.</title>
        <authorList>
            <person name="Wang J."/>
            <person name="Ruan C."/>
            <person name="Song L."/>
            <person name="Zhu Y."/>
            <person name="Li A."/>
            <person name="Zheng X."/>
            <person name="Wang L."/>
            <person name="Lu Z."/>
            <person name="Huang Y."/>
            <person name="Du W."/>
            <person name="Zhou Y."/>
            <person name="Huang L."/>
            <person name="Dai X."/>
        </authorList>
    </citation>
    <scope>NUCLEOTIDE SEQUENCE [LARGE SCALE GENOMIC DNA]</scope>
    <source>
        <strain evidence="9 10">YYQ-30</strain>
    </source>
</reference>
<dbReference type="AlphaFoldDB" id="A0A849L083"/>
<dbReference type="EMBL" id="JABFBC010000001">
    <property type="protein sequence ID" value="NNU79510.1"/>
    <property type="molecule type" value="Genomic_DNA"/>
</dbReference>
<evidence type="ECO:0000256" key="4">
    <source>
        <dbReference type="ARBA" id="ARBA00022723"/>
    </source>
</evidence>
<dbReference type="SMART" id="SM00849">
    <property type="entry name" value="Lactamase_B"/>
    <property type="match status" value="1"/>
</dbReference>
<keyword evidence="4 7" id="KW-0479">Metal-binding</keyword>
<sequence length="255" mass="27122">MPPEIVTIACLTDNYAYLLHDPDTGETAVVDVPEAAPILRELATRGWKAGWILITHHHHDHIEGVEELRRATGAKVVGARADAHRLPALDLAVTEGDRVTVGGLSGSVIDVSGHTIGHIAFHFPQAQAVFTADSLMALGCGRLFEGPAAMMWESLSKLAALPPETLVCSGHEYTASNARFALSIDGENAALRSRAQAVAAARETGQPTVPSRLAEELATNPFLRANDPALKAAVGMAGAPDDEVFAEIRARKDRF</sequence>
<dbReference type="GO" id="GO:0046872">
    <property type="term" value="F:metal ion binding"/>
    <property type="evidence" value="ECO:0007669"/>
    <property type="project" value="UniProtKB-KW"/>
</dbReference>
<comment type="caution">
    <text evidence="9">The sequence shown here is derived from an EMBL/GenBank/DDBJ whole genome shotgun (WGS) entry which is preliminary data.</text>
</comment>
<feature type="binding site" evidence="7">
    <location>
        <position position="56"/>
    </location>
    <ligand>
        <name>Zn(2+)</name>
        <dbReference type="ChEBI" id="CHEBI:29105"/>
        <label>1</label>
    </ligand>
</feature>
<keyword evidence="10" id="KW-1185">Reference proteome</keyword>
<name>A0A849L083_9RHOB</name>
<dbReference type="InterPro" id="IPR036866">
    <property type="entry name" value="RibonucZ/Hydroxyglut_hydro"/>
</dbReference>
<dbReference type="InterPro" id="IPR032282">
    <property type="entry name" value="HAGH_C"/>
</dbReference>
<feature type="binding site" evidence="7">
    <location>
        <position position="133"/>
    </location>
    <ligand>
        <name>Zn(2+)</name>
        <dbReference type="ChEBI" id="CHEBI:29105"/>
        <label>1</label>
    </ligand>
</feature>
<feature type="binding site" evidence="7">
    <location>
        <position position="114"/>
    </location>
    <ligand>
        <name>Zn(2+)</name>
        <dbReference type="ChEBI" id="CHEBI:29105"/>
        <label>1</label>
    </ligand>
</feature>
<comment type="catalytic activity">
    <reaction evidence="1 7">
        <text>an S-(2-hydroxyacyl)glutathione + H2O = a 2-hydroxy carboxylate + glutathione + H(+)</text>
        <dbReference type="Rhea" id="RHEA:21864"/>
        <dbReference type="ChEBI" id="CHEBI:15377"/>
        <dbReference type="ChEBI" id="CHEBI:15378"/>
        <dbReference type="ChEBI" id="CHEBI:57925"/>
        <dbReference type="ChEBI" id="CHEBI:58896"/>
        <dbReference type="ChEBI" id="CHEBI:71261"/>
        <dbReference type="EC" id="3.1.2.6"/>
    </reaction>
</comment>
<feature type="binding site" evidence="7">
    <location>
        <position position="60"/>
    </location>
    <ligand>
        <name>Zn(2+)</name>
        <dbReference type="ChEBI" id="CHEBI:29105"/>
        <label>2</label>
    </ligand>
</feature>
<keyword evidence="5 7" id="KW-0378">Hydrolase</keyword>
<dbReference type="CDD" id="cd07723">
    <property type="entry name" value="hydroxyacylglutathione_hydrolase_MBL-fold"/>
    <property type="match status" value="1"/>
</dbReference>
<organism evidence="9 10">
    <name type="scientific">Halovulum dunhuangense</name>
    <dbReference type="NCBI Taxonomy" id="1505036"/>
    <lineage>
        <taxon>Bacteria</taxon>
        <taxon>Pseudomonadati</taxon>
        <taxon>Pseudomonadota</taxon>
        <taxon>Alphaproteobacteria</taxon>
        <taxon>Rhodobacterales</taxon>
        <taxon>Paracoccaceae</taxon>
        <taxon>Halovulum</taxon>
    </lineage>
</organism>
<feature type="binding site" evidence="7">
    <location>
        <position position="133"/>
    </location>
    <ligand>
        <name>Zn(2+)</name>
        <dbReference type="ChEBI" id="CHEBI:29105"/>
        <label>2</label>
    </ligand>
</feature>
<comment type="cofactor">
    <cofactor evidence="7">
        <name>Zn(2+)</name>
        <dbReference type="ChEBI" id="CHEBI:29105"/>
    </cofactor>
    <text evidence="7">Binds 2 Zn(2+) ions per subunit.</text>
</comment>
<evidence type="ECO:0000256" key="2">
    <source>
        <dbReference type="ARBA" id="ARBA00004963"/>
    </source>
</evidence>
<dbReference type="InterPro" id="IPR050110">
    <property type="entry name" value="Glyoxalase_II_hydrolase"/>
</dbReference>
<proteinExistence type="inferred from homology"/>
<dbReference type="GO" id="GO:0019243">
    <property type="term" value="P:methylglyoxal catabolic process to D-lactate via S-lactoyl-glutathione"/>
    <property type="evidence" value="ECO:0007669"/>
    <property type="project" value="UniProtKB-UniRule"/>
</dbReference>
<evidence type="ECO:0000256" key="7">
    <source>
        <dbReference type="HAMAP-Rule" id="MF_01374"/>
    </source>
</evidence>
<dbReference type="RefSeq" id="WP_171322559.1">
    <property type="nucleotide sequence ID" value="NZ_JABFBC010000001.1"/>
</dbReference>
<evidence type="ECO:0000256" key="5">
    <source>
        <dbReference type="ARBA" id="ARBA00022801"/>
    </source>
</evidence>
<dbReference type="UniPathway" id="UPA00619">
    <property type="reaction ID" value="UER00676"/>
</dbReference>
<feature type="binding site" evidence="7">
    <location>
        <position position="171"/>
    </location>
    <ligand>
        <name>Zn(2+)</name>
        <dbReference type="ChEBI" id="CHEBI:29105"/>
        <label>2</label>
    </ligand>
</feature>
<comment type="pathway">
    <text evidence="2 7">Secondary metabolite metabolism; methylglyoxal degradation; (R)-lactate from methylglyoxal: step 2/2.</text>
</comment>
<dbReference type="InterPro" id="IPR017782">
    <property type="entry name" value="Hydroxyacylglutathione_Hdrlase"/>
</dbReference>
<feature type="binding site" evidence="7">
    <location>
        <position position="58"/>
    </location>
    <ligand>
        <name>Zn(2+)</name>
        <dbReference type="ChEBI" id="CHEBI:29105"/>
        <label>1</label>
    </ligand>
</feature>
<feature type="binding site" evidence="7">
    <location>
        <position position="61"/>
    </location>
    <ligand>
        <name>Zn(2+)</name>
        <dbReference type="ChEBI" id="CHEBI:29105"/>
        <label>2</label>
    </ligand>
</feature>
<dbReference type="Pfam" id="PF16123">
    <property type="entry name" value="HAGH_C"/>
    <property type="match status" value="1"/>
</dbReference>
<protein>
    <recommendedName>
        <fullName evidence="7">Hydroxyacylglutathione hydrolase</fullName>
        <ecNumber evidence="7">3.1.2.6</ecNumber>
    </recommendedName>
    <alternativeName>
        <fullName evidence="7">Glyoxalase II</fullName>
        <shortName evidence="7">Glx II</shortName>
    </alternativeName>
</protein>
<dbReference type="Pfam" id="PF00753">
    <property type="entry name" value="Lactamase_B"/>
    <property type="match status" value="1"/>
</dbReference>
<dbReference type="Proteomes" id="UP000572377">
    <property type="component" value="Unassembled WGS sequence"/>
</dbReference>
<dbReference type="PIRSF" id="PIRSF005457">
    <property type="entry name" value="Glx"/>
    <property type="match status" value="1"/>
</dbReference>
<evidence type="ECO:0000259" key="8">
    <source>
        <dbReference type="SMART" id="SM00849"/>
    </source>
</evidence>
<dbReference type="EC" id="3.1.2.6" evidence="7"/>
<dbReference type="HAMAP" id="MF_01374">
    <property type="entry name" value="Glyoxalase_2"/>
    <property type="match status" value="1"/>
</dbReference>
<keyword evidence="6 7" id="KW-0862">Zinc</keyword>
<evidence type="ECO:0000256" key="1">
    <source>
        <dbReference type="ARBA" id="ARBA00001623"/>
    </source>
</evidence>
<evidence type="ECO:0000256" key="3">
    <source>
        <dbReference type="ARBA" id="ARBA00006759"/>
    </source>
</evidence>
<dbReference type="InterPro" id="IPR001279">
    <property type="entry name" value="Metallo-B-lactamas"/>
</dbReference>
<dbReference type="NCBIfam" id="TIGR03413">
    <property type="entry name" value="GSH_gloB"/>
    <property type="match status" value="1"/>
</dbReference>
<comment type="subunit">
    <text evidence="7">Monomer.</text>
</comment>